<keyword evidence="1" id="KW-0472">Membrane</keyword>
<feature type="domain" description="DUF2207" evidence="2">
    <location>
        <begin position="28"/>
        <end position="220"/>
    </location>
</feature>
<dbReference type="Proteomes" id="UP000752647">
    <property type="component" value="Unassembled WGS sequence"/>
</dbReference>
<feature type="transmembrane region" description="Helical" evidence="1">
    <location>
        <begin position="462"/>
        <end position="482"/>
    </location>
</feature>
<proteinExistence type="predicted"/>
<feature type="transmembrane region" description="Helical" evidence="1">
    <location>
        <begin position="435"/>
        <end position="456"/>
    </location>
</feature>
<dbReference type="AlphaFoldDB" id="A0A9Q3SWA8"/>
<dbReference type="InterPro" id="IPR018702">
    <property type="entry name" value="DUF2207"/>
</dbReference>
<feature type="transmembrane region" description="Helical" evidence="1">
    <location>
        <begin position="257"/>
        <end position="280"/>
    </location>
</feature>
<evidence type="ECO:0000313" key="4">
    <source>
        <dbReference type="EMBL" id="MBZ5961792.1"/>
    </source>
</evidence>
<comment type="caution">
    <text evidence="4">The sequence shown here is derived from an EMBL/GenBank/DDBJ whole genome shotgun (WGS) entry which is preliminary data.</text>
</comment>
<dbReference type="RefSeq" id="WP_224132926.1">
    <property type="nucleotide sequence ID" value="NZ_CBCPIF010000001.1"/>
</dbReference>
<keyword evidence="1" id="KW-1133">Transmembrane helix</keyword>
<evidence type="ECO:0000256" key="1">
    <source>
        <dbReference type="SAM" id="Phobius"/>
    </source>
</evidence>
<evidence type="ECO:0000259" key="2">
    <source>
        <dbReference type="Pfam" id="PF09972"/>
    </source>
</evidence>
<dbReference type="InterPro" id="IPR048389">
    <property type="entry name" value="YciQ-like_C"/>
</dbReference>
<protein>
    <submittedName>
        <fullName evidence="4">DUF2207 domain-containing protein</fullName>
    </submittedName>
</protein>
<organism evidence="4 5">
    <name type="scientific">Leuconostoc gasicomitatum</name>
    <dbReference type="NCBI Taxonomy" id="115778"/>
    <lineage>
        <taxon>Bacteria</taxon>
        <taxon>Bacillati</taxon>
        <taxon>Bacillota</taxon>
        <taxon>Bacilli</taxon>
        <taxon>Lactobacillales</taxon>
        <taxon>Lactobacillaceae</taxon>
        <taxon>Leuconostoc</taxon>
        <taxon>Leuconostoc gelidum group</taxon>
    </lineage>
</organism>
<gene>
    <name evidence="4" type="ORF">KIJ12_01195</name>
</gene>
<reference evidence="4" key="1">
    <citation type="submission" date="2021-05" db="EMBL/GenBank/DDBJ databases">
        <title>Pangenome of Leuconostoc gelidum warrants species status for Leuconostoc gelidum subsp. gasicomitatum.</title>
        <authorList>
            <person name="Johansson P."/>
            <person name="Sade E."/>
            <person name="Hultman J."/>
            <person name="Auvinen P."/>
            <person name="Bjorkroth J."/>
        </authorList>
    </citation>
    <scope>NUCLEOTIDE SEQUENCE</scope>
    <source>
        <strain evidence="4">A.21.4</strain>
    </source>
</reference>
<keyword evidence="1" id="KW-0812">Transmembrane</keyword>
<dbReference type="EMBL" id="JAHBFI010000001">
    <property type="protein sequence ID" value="MBZ5961792.1"/>
    <property type="molecule type" value="Genomic_DNA"/>
</dbReference>
<name>A0A9Q3SWA8_9LACO</name>
<sequence length="614" mass="68687">MRTFIKFIIAAILTSLIGLEIVQADYRVTNYQQEVHITENGTADIDKTVTYKFDDDMNGIYLKESLTKPIDGNKPYQWGGLQTITVARNGEKARTIAPRVGDENIGYVTSETPSSVQEKVYYPIKANDDITVKYTYRLKDLIINWDDVSELNWRIISNWDQALENVKITVFLPKQPAKTFKGWVHSSSIGHLTINKKRAELRVTTARVKANHTLELHTYFDKSQTPLNTNIQSGHRAKIISQSEAERTIKHNKTLRMIAICGFIVLPIVFIALFALIVWYKFRIRSQLRHAQQKSGINIETVHIYDIPNDLGPALINARIKQQADVSKVIVATLMDLIARKKVMITYQNVSDVDHAVYRVVDDSGLRQFESLLIDMIFGKKRVDVYQYEFQKPESRVSKRIHNGIASFQREISAAEAKDSIIDSVTTNKVSSTKILMMSLLVIVGGSAIIGLLFMANYSNIWQLWLVAGGMFIMSLVGLLILKQQSTTFFTVPEGVTEKWQWTGFAAMLHDIAKIDNKTVLDVQLWDKLLAYAVIFGEANQVAKTLKLWSEDANISVINLPVYMIYSSFGANWSVNLANNIQTNAGFESNVSGNGGSFSGGYSGGGGGGGGGAF</sequence>
<dbReference type="Pfam" id="PF20990">
    <property type="entry name" value="DUF2207_C"/>
    <property type="match status" value="1"/>
</dbReference>
<dbReference type="Pfam" id="PF09972">
    <property type="entry name" value="DUF2207"/>
    <property type="match status" value="1"/>
</dbReference>
<feature type="domain" description="Predicted membrane protein YciQ-like C-terminal" evidence="3">
    <location>
        <begin position="303"/>
        <end position="546"/>
    </location>
</feature>
<evidence type="ECO:0000259" key="3">
    <source>
        <dbReference type="Pfam" id="PF20990"/>
    </source>
</evidence>
<accession>A0A9Q3SWA8</accession>
<evidence type="ECO:0000313" key="5">
    <source>
        <dbReference type="Proteomes" id="UP000752647"/>
    </source>
</evidence>